<comment type="caution">
    <text evidence="2">The sequence shown here is derived from an EMBL/GenBank/DDBJ whole genome shotgun (WGS) entry which is preliminary data.</text>
</comment>
<dbReference type="Proteomes" id="UP000298493">
    <property type="component" value="Unassembled WGS sequence"/>
</dbReference>
<evidence type="ECO:0000313" key="2">
    <source>
        <dbReference type="EMBL" id="TID13492.1"/>
    </source>
</evidence>
<dbReference type="AlphaFoldDB" id="A0A4Z1NDI6"/>
<name>A0A4Z1NDI6_9PEZI</name>
<organism evidence="2 3">
    <name type="scientific">Venturia nashicola</name>
    <dbReference type="NCBI Taxonomy" id="86259"/>
    <lineage>
        <taxon>Eukaryota</taxon>
        <taxon>Fungi</taxon>
        <taxon>Dikarya</taxon>
        <taxon>Ascomycota</taxon>
        <taxon>Pezizomycotina</taxon>
        <taxon>Dothideomycetes</taxon>
        <taxon>Pleosporomycetidae</taxon>
        <taxon>Venturiales</taxon>
        <taxon>Venturiaceae</taxon>
        <taxon>Venturia</taxon>
    </lineage>
</organism>
<evidence type="ECO:0000313" key="3">
    <source>
        <dbReference type="Proteomes" id="UP000298493"/>
    </source>
</evidence>
<sequence>MNVTMVDEDSFDIVQQGQLLSSRHPCVEKYITFPAGLGVYRGVTQVQEYVAGVKKGIFYNRVSNIPPIHPINRQHPNIVFEHWVHRRQYKSSLAFKVILIIYFFDPLSQIILHVTVASSIYWATGVSDVTRFLELLCQLGIDIDMMLATHAFRSPGTSLYEPQVADDIFITPLPRNDMAQFPWIRKVVAPKDNPKQSSAVVIEDRRGVMFKKFVSLQIQHGDDIHVLDANFPMSNLTSFSQKAADVLAKDRDSTKFTIKASSKLPYDSMPYHRVIDLIRRTDTGYRKAVALRVTGLTLSQITQAFWFCQVTGLKQPLDQDWIGDYIIGQFSKDQGVAQLDVAALRTILLLCSPEGRVNPAARRSMKSKIGRNKLSAAELAKLAELRNDFPQYSAELGGTLVLTGSSQAAQTLQTPSNEGPQTAFRPVQSPAQPEMTNDADFPPLGGHRR</sequence>
<proteinExistence type="predicted"/>
<accession>A0A4Z1NDI6</accession>
<evidence type="ECO:0000256" key="1">
    <source>
        <dbReference type="SAM" id="MobiDB-lite"/>
    </source>
</evidence>
<feature type="region of interest" description="Disordered" evidence="1">
    <location>
        <begin position="408"/>
        <end position="449"/>
    </location>
</feature>
<feature type="compositionally biased region" description="Polar residues" evidence="1">
    <location>
        <begin position="408"/>
        <end position="420"/>
    </location>
</feature>
<gene>
    <name evidence="2" type="ORF">E6O75_ATG11408</name>
</gene>
<dbReference type="EMBL" id="SNSC02000026">
    <property type="protein sequence ID" value="TID13492.1"/>
    <property type="molecule type" value="Genomic_DNA"/>
</dbReference>
<keyword evidence="3" id="KW-1185">Reference proteome</keyword>
<protein>
    <submittedName>
        <fullName evidence="2">Uncharacterized protein</fullName>
    </submittedName>
</protein>
<reference evidence="2 3" key="1">
    <citation type="submission" date="2019-04" db="EMBL/GenBank/DDBJ databases">
        <title>High contiguity whole genome sequence and gene annotation resource for two Venturia nashicola isolates.</title>
        <authorList>
            <person name="Prokchorchik M."/>
            <person name="Won K."/>
            <person name="Lee Y."/>
            <person name="Choi E.D."/>
            <person name="Segonzac C."/>
            <person name="Sohn K.H."/>
        </authorList>
    </citation>
    <scope>NUCLEOTIDE SEQUENCE [LARGE SCALE GENOMIC DNA]</scope>
    <source>
        <strain evidence="2 3">PRI2</strain>
    </source>
</reference>